<proteinExistence type="evidence at transcript level"/>
<evidence type="ECO:0000313" key="2">
    <source>
        <dbReference type="EMBL" id="AAX30942.2"/>
    </source>
</evidence>
<accession>Q5BR94</accession>
<reference evidence="2" key="1">
    <citation type="submission" date="2005-01" db="EMBL/GenBank/DDBJ databases">
        <authorList>
            <person name="Han Z."/>
        </authorList>
    </citation>
    <scope>NUCLEOTIDE SEQUENCE</scope>
</reference>
<feature type="signal peptide" evidence="1">
    <location>
        <begin position="1"/>
        <end position="17"/>
    </location>
</feature>
<evidence type="ECO:0000256" key="1">
    <source>
        <dbReference type="SAM" id="SignalP"/>
    </source>
</evidence>
<keyword evidence="1" id="KW-0732">Signal</keyword>
<sequence length="55" mass="6285">MWYTLLFFTLLLDSIAPWPMSLINSSEFTTKPSEFKQHPFKESAIGTPTFVVSTT</sequence>
<dbReference type="EMBL" id="AY915721">
    <property type="protein sequence ID" value="AAX30942.2"/>
    <property type="molecule type" value="mRNA"/>
</dbReference>
<name>Q5BR94_SCHJA</name>
<feature type="chain" id="PRO_5004253738" evidence="1">
    <location>
        <begin position="18"/>
        <end position="55"/>
    </location>
</feature>
<dbReference type="AlphaFoldDB" id="Q5BR94"/>
<reference evidence="2" key="2">
    <citation type="journal article" date="2006" name="PLoS Pathog.">
        <title>New perspectives on host-parasite interplay by comparative transcriptomic and proteomic analyses of Schistosoma japonicum.</title>
        <authorList>
            <person name="Liu F."/>
            <person name="Lu J."/>
            <person name="Hu W."/>
            <person name="Wang S.Y."/>
            <person name="Cui S.J."/>
            <person name="Chi M."/>
            <person name="Yan Q."/>
            <person name="Wang X.R."/>
            <person name="Song H.D."/>
            <person name="Xu X.N."/>
            <person name="Wang J.J."/>
            <person name="Zhang X.L."/>
            <person name="Zhang X."/>
            <person name="Wang Z.Q."/>
            <person name="Xue C.L."/>
            <person name="Brindley P.J."/>
            <person name="McManus D.P."/>
            <person name="Yang P.Y."/>
            <person name="Feng Z."/>
            <person name="Chen Z."/>
            <person name="Han Z.G."/>
        </authorList>
    </citation>
    <scope>NUCLEOTIDE SEQUENCE</scope>
</reference>
<organism evidence="2">
    <name type="scientific">Schistosoma japonicum</name>
    <name type="common">Blood fluke</name>
    <dbReference type="NCBI Taxonomy" id="6182"/>
    <lineage>
        <taxon>Eukaryota</taxon>
        <taxon>Metazoa</taxon>
        <taxon>Spiralia</taxon>
        <taxon>Lophotrochozoa</taxon>
        <taxon>Platyhelminthes</taxon>
        <taxon>Trematoda</taxon>
        <taxon>Digenea</taxon>
        <taxon>Strigeidida</taxon>
        <taxon>Schistosomatoidea</taxon>
        <taxon>Schistosomatidae</taxon>
        <taxon>Schistosoma</taxon>
    </lineage>
</organism>
<protein>
    <submittedName>
        <fullName evidence="2">SJCHGC08937 protein</fullName>
    </submittedName>
</protein>